<dbReference type="GO" id="GO:0016787">
    <property type="term" value="F:hydrolase activity"/>
    <property type="evidence" value="ECO:0007669"/>
    <property type="project" value="UniProtKB-KW"/>
</dbReference>
<comment type="similarity">
    <text evidence="2">Belongs to the histone deacetylase family.</text>
</comment>
<dbReference type="GO" id="GO:0046872">
    <property type="term" value="F:metal ion binding"/>
    <property type="evidence" value="ECO:0007669"/>
    <property type="project" value="UniProtKB-KW"/>
</dbReference>
<dbReference type="GO" id="GO:0004407">
    <property type="term" value="F:histone deacetylase activity"/>
    <property type="evidence" value="ECO:0007669"/>
    <property type="project" value="TreeGrafter"/>
</dbReference>
<dbReference type="InterPro" id="IPR023696">
    <property type="entry name" value="Ureohydrolase_dom_sf"/>
</dbReference>
<dbReference type="OrthoDB" id="9808367at2"/>
<dbReference type="InterPro" id="IPR000286">
    <property type="entry name" value="HDACs"/>
</dbReference>
<dbReference type="InterPro" id="IPR016181">
    <property type="entry name" value="Acyl_CoA_acyltransferase"/>
</dbReference>
<dbReference type="RefSeq" id="WP_092345119.1">
    <property type="nucleotide sequence ID" value="NZ_FNQN01000002.1"/>
</dbReference>
<dbReference type="Pfam" id="PF00850">
    <property type="entry name" value="Hist_deacetyl"/>
    <property type="match status" value="1"/>
</dbReference>
<evidence type="ECO:0000256" key="1">
    <source>
        <dbReference type="ARBA" id="ARBA00001947"/>
    </source>
</evidence>
<dbReference type="CDD" id="cd10001">
    <property type="entry name" value="HDAC_classII_APAH"/>
    <property type="match status" value="1"/>
</dbReference>
<reference evidence="7 8" key="1">
    <citation type="submission" date="2016-10" db="EMBL/GenBank/DDBJ databases">
        <authorList>
            <person name="de Groot N.N."/>
        </authorList>
    </citation>
    <scope>NUCLEOTIDE SEQUENCE [LARGE SCALE GENOMIC DNA]</scope>
    <source>
        <strain evidence="7 8">DSM 7343</strain>
    </source>
</reference>
<evidence type="ECO:0000313" key="8">
    <source>
        <dbReference type="Proteomes" id="UP000199409"/>
    </source>
</evidence>
<protein>
    <submittedName>
        <fullName evidence="7">Acetoin utilization deacetylase AcuC</fullName>
    </submittedName>
</protein>
<gene>
    <name evidence="7" type="ORF">SAMN05660420_00889</name>
</gene>
<dbReference type="InterPro" id="IPR023801">
    <property type="entry name" value="His_deacetylse_dom"/>
</dbReference>
<dbReference type="Proteomes" id="UP000199409">
    <property type="component" value="Unassembled WGS sequence"/>
</dbReference>
<keyword evidence="3" id="KW-0479">Metal-binding</keyword>
<dbReference type="PROSITE" id="PS51186">
    <property type="entry name" value="GNAT"/>
    <property type="match status" value="1"/>
</dbReference>
<evidence type="ECO:0000256" key="3">
    <source>
        <dbReference type="ARBA" id="ARBA00022723"/>
    </source>
</evidence>
<keyword evidence="5" id="KW-0862">Zinc</keyword>
<organism evidence="7 8">
    <name type="scientific">Desulfuromusa kysingii</name>
    <dbReference type="NCBI Taxonomy" id="37625"/>
    <lineage>
        <taxon>Bacteria</taxon>
        <taxon>Pseudomonadati</taxon>
        <taxon>Thermodesulfobacteriota</taxon>
        <taxon>Desulfuromonadia</taxon>
        <taxon>Desulfuromonadales</taxon>
        <taxon>Geopsychrobacteraceae</taxon>
        <taxon>Desulfuromusa</taxon>
    </lineage>
</organism>
<feature type="domain" description="N-acetyltransferase" evidence="6">
    <location>
        <begin position="2"/>
        <end position="179"/>
    </location>
</feature>
<sequence length="581" mass="66142">MFRIRRLFDTRLSSDQRVMEQVQGILREQFPGLSDKDVNKLPQQLENPLKHKFRAVLYVAEGVRSGVKGFALLLHEPQLGFDYLDYISAATNMTGRGIGGALYERLRADATAWSSRGIFFECLPDDPELCKSPKHRAQNRSRLKFYEQYGARPINGTAYETPVKPGDDSPPYLVFDPLGSQEPLNQNHAQVIVRAILERKYQQHCPPEYIEKVVHSFTDNPVQIRPPRYLNPETCKPPQHRELPEDEKIILVVNDQHDIHHIRERGYVEAPVRIRAITRKLLPTGMFREIRAKRHPEKMLKRVHDQGFIRYLKAVCLHFPEGKSVYPYVFPIRNQARPPVDRAIRAGYYCIDTFTPLTANAYPASRRAVDCALTAANSLLGRQRLAYALVRPPGHHAERRSYGGFCYFNSTAVAAEFLSAHGRVAVLDIDYHHGNGTQDIFYRRADVLTLSIHGHPRFAYPYFTGFDDEMGEGEGLKYNQNYPLQEELEGGGYRKILSQALQRVNKFKPQFFIIALGLDTAKGDPTGTWSLNGEDFFANGLLIGKLHLPTLVVQEGGYDSRALGSNARQFFQGLWAGTFLE</sequence>
<dbReference type="InterPro" id="IPR037138">
    <property type="entry name" value="His_deacetylse_dom_sf"/>
</dbReference>
<name>A0A1H3XBH3_9BACT</name>
<evidence type="ECO:0000259" key="6">
    <source>
        <dbReference type="PROSITE" id="PS51186"/>
    </source>
</evidence>
<evidence type="ECO:0000256" key="2">
    <source>
        <dbReference type="ARBA" id="ARBA00005947"/>
    </source>
</evidence>
<accession>A0A1H3XBH3</accession>
<dbReference type="Gene3D" id="3.40.800.20">
    <property type="entry name" value="Histone deacetylase domain"/>
    <property type="match status" value="1"/>
</dbReference>
<dbReference type="GO" id="GO:0016747">
    <property type="term" value="F:acyltransferase activity, transferring groups other than amino-acyl groups"/>
    <property type="evidence" value="ECO:0007669"/>
    <property type="project" value="InterPro"/>
</dbReference>
<dbReference type="EMBL" id="FNQN01000002">
    <property type="protein sequence ID" value="SDZ96291.1"/>
    <property type="molecule type" value="Genomic_DNA"/>
</dbReference>
<comment type="cofactor">
    <cofactor evidence="1">
        <name>Zn(2+)</name>
        <dbReference type="ChEBI" id="CHEBI:29105"/>
    </cofactor>
</comment>
<dbReference type="AlphaFoldDB" id="A0A1H3XBH3"/>
<proteinExistence type="inferred from homology"/>
<dbReference type="PRINTS" id="PR01270">
    <property type="entry name" value="HDASUPER"/>
</dbReference>
<dbReference type="Gene3D" id="3.40.630.30">
    <property type="match status" value="1"/>
</dbReference>
<keyword evidence="4" id="KW-0378">Hydrolase</keyword>
<evidence type="ECO:0000256" key="5">
    <source>
        <dbReference type="ARBA" id="ARBA00022833"/>
    </source>
</evidence>
<dbReference type="STRING" id="37625.SAMN05660420_00889"/>
<evidence type="ECO:0000256" key="4">
    <source>
        <dbReference type="ARBA" id="ARBA00022801"/>
    </source>
</evidence>
<dbReference type="SUPFAM" id="SSF52768">
    <property type="entry name" value="Arginase/deacetylase"/>
    <property type="match status" value="1"/>
</dbReference>
<dbReference type="InterPro" id="IPR000182">
    <property type="entry name" value="GNAT_dom"/>
</dbReference>
<dbReference type="GO" id="GO:0040029">
    <property type="term" value="P:epigenetic regulation of gene expression"/>
    <property type="evidence" value="ECO:0007669"/>
    <property type="project" value="TreeGrafter"/>
</dbReference>
<dbReference type="PANTHER" id="PTHR10625:SF17">
    <property type="entry name" value="HISTONE DEACETYLASE 8"/>
    <property type="match status" value="1"/>
</dbReference>
<keyword evidence="8" id="KW-1185">Reference proteome</keyword>
<evidence type="ECO:0000313" key="7">
    <source>
        <dbReference type="EMBL" id="SDZ96291.1"/>
    </source>
</evidence>
<dbReference type="PANTHER" id="PTHR10625">
    <property type="entry name" value="HISTONE DEACETYLASE HDAC1-RELATED"/>
    <property type="match status" value="1"/>
</dbReference>
<dbReference type="SUPFAM" id="SSF55729">
    <property type="entry name" value="Acyl-CoA N-acyltransferases (Nat)"/>
    <property type="match status" value="1"/>
</dbReference>